<name>A0ACB6HCE2_CUCSA</name>
<dbReference type="Proteomes" id="UP000029981">
    <property type="component" value="Unassembled WGS sequence"/>
</dbReference>
<reference evidence="1 2" key="1">
    <citation type="journal article" date="2009" name="Nat. Genet.">
        <title>The genome of the cucumber, Cucumis sativus L.</title>
        <authorList>
            <person name="Huang S."/>
            <person name="Li R."/>
            <person name="Zhang Z."/>
            <person name="Li L."/>
            <person name="Gu X."/>
            <person name="Fan W."/>
            <person name="Lucas W.J."/>
            <person name="Wang X."/>
            <person name="Xie B."/>
            <person name="Ni P."/>
            <person name="Ren Y."/>
            <person name="Zhu H."/>
            <person name="Li J."/>
            <person name="Lin K."/>
            <person name="Jin W."/>
            <person name="Fei Z."/>
            <person name="Li G."/>
            <person name="Staub J."/>
            <person name="Kilian A."/>
            <person name="van der Vossen E.A."/>
            <person name="Wu Y."/>
            <person name="Guo J."/>
            <person name="He J."/>
            <person name="Jia Z."/>
            <person name="Ren Y."/>
            <person name="Tian G."/>
            <person name="Lu Y."/>
            <person name="Ruan J."/>
            <person name="Qian W."/>
            <person name="Wang M."/>
            <person name="Huang Q."/>
            <person name="Li B."/>
            <person name="Xuan Z."/>
            <person name="Cao J."/>
            <person name="Asan"/>
            <person name="Wu Z."/>
            <person name="Zhang J."/>
            <person name="Cai Q."/>
            <person name="Bai Y."/>
            <person name="Zhao B."/>
            <person name="Han Y."/>
            <person name="Li Y."/>
            <person name="Li X."/>
            <person name="Wang S."/>
            <person name="Shi Q."/>
            <person name="Liu S."/>
            <person name="Cho W.K."/>
            <person name="Kim J.Y."/>
            <person name="Xu Y."/>
            <person name="Heller-Uszynska K."/>
            <person name="Miao H."/>
            <person name="Cheng Z."/>
            <person name="Zhang S."/>
            <person name="Wu J."/>
            <person name="Yang Y."/>
            <person name="Kang H."/>
            <person name="Li M."/>
            <person name="Liang H."/>
            <person name="Ren X."/>
            <person name="Shi Z."/>
            <person name="Wen M."/>
            <person name="Jian M."/>
            <person name="Yang H."/>
            <person name="Zhang G."/>
            <person name="Yang Z."/>
            <person name="Chen R."/>
            <person name="Liu S."/>
            <person name="Li J."/>
            <person name="Ma L."/>
            <person name="Liu H."/>
            <person name="Zhou Y."/>
            <person name="Zhao J."/>
            <person name="Fang X."/>
            <person name="Li G."/>
            <person name="Fang L."/>
            <person name="Li Y."/>
            <person name="Liu D."/>
            <person name="Zheng H."/>
            <person name="Zhang Y."/>
            <person name="Qin N."/>
            <person name="Li Z."/>
            <person name="Yang G."/>
            <person name="Yang S."/>
            <person name="Bolund L."/>
            <person name="Kristiansen K."/>
            <person name="Zheng H."/>
            <person name="Li S."/>
            <person name="Zhang X."/>
            <person name="Yang H."/>
            <person name="Wang J."/>
            <person name="Sun R."/>
            <person name="Zhang B."/>
            <person name="Jiang S."/>
            <person name="Wang J."/>
            <person name="Du Y."/>
            <person name="Li S."/>
        </authorList>
    </citation>
    <scope>NUCLEOTIDE SEQUENCE [LARGE SCALE GENOMIC DNA]</scope>
    <source>
        <strain evidence="2">cv. 9930</strain>
        <tissue evidence="1">Leaf</tissue>
    </source>
</reference>
<proteinExistence type="predicted"/>
<reference evidence="1 2" key="5">
    <citation type="journal article" date="2019" name="Gigascience">
        <title>A chromosome-scale genome assembly of cucumber (Cucumis sativus L.).</title>
        <authorList>
            <person name="Li Q."/>
            <person name="Li H."/>
            <person name="Huang W."/>
            <person name="Xu Y."/>
            <person name="Zhou Q."/>
            <person name="Wang S."/>
            <person name="Ruan J."/>
            <person name="Huang S."/>
            <person name="Zhang Z."/>
        </authorList>
    </citation>
    <scope>NUCLEOTIDE SEQUENCE [LARGE SCALE GENOMIC DNA]</scope>
    <source>
        <strain evidence="2">cv. 9930</strain>
        <tissue evidence="1">Leaf</tissue>
    </source>
</reference>
<reference evidence="1 2" key="4">
    <citation type="journal article" date="2011" name="BMC Genomics">
        <title>RNA-Seq improves annotation of protein-coding genes in the cucumber genome.</title>
        <authorList>
            <person name="Li Z."/>
            <person name="Zhang Z."/>
            <person name="Yan P."/>
            <person name="Huang S."/>
            <person name="Fei Z."/>
            <person name="Lin K."/>
        </authorList>
    </citation>
    <scope>NUCLEOTIDE SEQUENCE [LARGE SCALE GENOMIC DNA]</scope>
    <source>
        <strain evidence="2">cv. 9930</strain>
        <tissue evidence="1">Leaf</tissue>
    </source>
</reference>
<evidence type="ECO:0000313" key="1">
    <source>
        <dbReference type="EMBL" id="KAE8637575.1"/>
    </source>
</evidence>
<accession>A0ACB6HCE2</accession>
<reference evidence="1 2" key="3">
    <citation type="journal article" date="2010" name="BMC Genomics">
        <title>Transcriptome sequencing and comparative analysis of cucumber flowers with different sex types.</title>
        <authorList>
            <person name="Guo S."/>
            <person name="Zheng Y."/>
            <person name="Joung J.G."/>
            <person name="Liu S."/>
            <person name="Zhang Z."/>
            <person name="Crasta O.R."/>
            <person name="Sobral B.W."/>
            <person name="Xu Y."/>
            <person name="Huang S."/>
            <person name="Fei Z."/>
        </authorList>
    </citation>
    <scope>NUCLEOTIDE SEQUENCE [LARGE SCALE GENOMIC DNA]</scope>
    <source>
        <strain evidence="2">cv. 9930</strain>
        <tissue evidence="1">Leaf</tissue>
    </source>
</reference>
<sequence length="59" mass="6772">MEGTNKTAKRKLVKKSENKVDKKLKKELEHNVQSQPVDDVSDSDFDDLPKLLEPFSKTN</sequence>
<reference evidence="1 2" key="2">
    <citation type="journal article" date="2009" name="PLoS ONE">
        <title>An integrated genetic and cytogenetic map of the cucumber genome.</title>
        <authorList>
            <person name="Ren Y."/>
            <person name="Zhang Z."/>
            <person name="Liu J."/>
            <person name="Staub J.E."/>
            <person name="Han Y."/>
            <person name="Cheng Z."/>
            <person name="Li X."/>
            <person name="Lu J."/>
            <person name="Miao H."/>
            <person name="Kang H."/>
            <person name="Xie B."/>
            <person name="Gu X."/>
            <person name="Wang X."/>
            <person name="Du Y."/>
            <person name="Jin W."/>
            <person name="Huang S."/>
        </authorList>
    </citation>
    <scope>NUCLEOTIDE SEQUENCE [LARGE SCALE GENOMIC DNA]</scope>
    <source>
        <strain evidence="2">cv. 9930</strain>
        <tissue evidence="1">Leaf</tissue>
    </source>
</reference>
<comment type="caution">
    <text evidence="1">The sequence shown here is derived from an EMBL/GenBank/DDBJ whole genome shotgun (WGS) entry which is preliminary data.</text>
</comment>
<evidence type="ECO:0000313" key="2">
    <source>
        <dbReference type="Proteomes" id="UP000029981"/>
    </source>
</evidence>
<protein>
    <submittedName>
        <fullName evidence="1">Uncharacterized protein</fullName>
    </submittedName>
</protein>
<dbReference type="EMBL" id="ACHR03000007">
    <property type="protein sequence ID" value="KAE8637575.1"/>
    <property type="molecule type" value="Genomic_DNA"/>
</dbReference>
<keyword evidence="2" id="KW-1185">Reference proteome</keyword>
<organism evidence="1 2">
    <name type="scientific">Cucumis sativus</name>
    <name type="common">Cucumber</name>
    <dbReference type="NCBI Taxonomy" id="3659"/>
    <lineage>
        <taxon>Eukaryota</taxon>
        <taxon>Viridiplantae</taxon>
        <taxon>Streptophyta</taxon>
        <taxon>Embryophyta</taxon>
        <taxon>Tracheophyta</taxon>
        <taxon>Spermatophyta</taxon>
        <taxon>Magnoliopsida</taxon>
        <taxon>eudicotyledons</taxon>
        <taxon>Gunneridae</taxon>
        <taxon>Pentapetalae</taxon>
        <taxon>rosids</taxon>
        <taxon>fabids</taxon>
        <taxon>Cucurbitales</taxon>
        <taxon>Cucurbitaceae</taxon>
        <taxon>Benincaseae</taxon>
        <taxon>Cucumis</taxon>
    </lineage>
</organism>
<gene>
    <name evidence="1" type="ORF">Csa_017852</name>
</gene>